<dbReference type="EMBL" id="JAGSGD010000001">
    <property type="protein sequence ID" value="MBR7619554.1"/>
    <property type="molecule type" value="Genomic_DNA"/>
</dbReference>
<reference evidence="3" key="1">
    <citation type="submission" date="2021-04" db="EMBL/GenBank/DDBJ databases">
        <title>Draft genome assembly of strain Phenylobacterium sp. 20VBR1 using MiniION and Illumina platforms.</title>
        <authorList>
            <person name="Thomas F.A."/>
            <person name="Krishnan K.P."/>
            <person name="Sinha R.K."/>
        </authorList>
    </citation>
    <scope>NUCLEOTIDE SEQUENCE</scope>
    <source>
        <strain evidence="3">20VBR1</strain>
    </source>
</reference>
<evidence type="ECO:0000256" key="2">
    <source>
        <dbReference type="SAM" id="SignalP"/>
    </source>
</evidence>
<accession>A0A941D194</accession>
<sequence length="266" mass="27586">MKTLLLLAASALALAACQRPATVSAKLDCPHNEGGLTLVSAAANGQSCIYRESDGAEVTLTRMAVKGSAMATLASLEAELKALGGKPIGASSADKANLATAGTSAEAARVEAEARADAKIDAAAEAGEVKGDHPTIQAKVEDNEDGSERTQVDFPGLHIKADGDKADVHVGPIHIDADGDNSTATIKLYRDVRLRGEALSRVKRGMRATFIYAGSDLSGGYKYLGYEASGPKTGPITVAIVKSTSESQQNDMYDDVKKLVRRNGGA</sequence>
<keyword evidence="2" id="KW-0732">Signal</keyword>
<evidence type="ECO:0008006" key="5">
    <source>
        <dbReference type="Google" id="ProtNLM"/>
    </source>
</evidence>
<protein>
    <recommendedName>
        <fullName evidence="5">Methyltransferase type 11</fullName>
    </recommendedName>
</protein>
<dbReference type="PROSITE" id="PS51257">
    <property type="entry name" value="PROKAR_LIPOPROTEIN"/>
    <property type="match status" value="1"/>
</dbReference>
<proteinExistence type="predicted"/>
<keyword evidence="4" id="KW-1185">Reference proteome</keyword>
<feature type="region of interest" description="Disordered" evidence="1">
    <location>
        <begin position="124"/>
        <end position="150"/>
    </location>
</feature>
<dbReference type="Proteomes" id="UP000622580">
    <property type="component" value="Unassembled WGS sequence"/>
</dbReference>
<feature type="signal peptide" evidence="2">
    <location>
        <begin position="1"/>
        <end position="15"/>
    </location>
</feature>
<gene>
    <name evidence="3" type="ORF">JKL49_09160</name>
</gene>
<dbReference type="RefSeq" id="WP_215339902.1">
    <property type="nucleotide sequence ID" value="NZ_JAGSGD010000001.1"/>
</dbReference>
<dbReference type="AlphaFoldDB" id="A0A941D194"/>
<comment type="caution">
    <text evidence="3">The sequence shown here is derived from an EMBL/GenBank/DDBJ whole genome shotgun (WGS) entry which is preliminary data.</text>
</comment>
<evidence type="ECO:0000313" key="4">
    <source>
        <dbReference type="Proteomes" id="UP000622580"/>
    </source>
</evidence>
<evidence type="ECO:0000313" key="3">
    <source>
        <dbReference type="EMBL" id="MBR7619554.1"/>
    </source>
</evidence>
<name>A0A941D194_9CAUL</name>
<feature type="chain" id="PRO_5037118397" description="Methyltransferase type 11" evidence="2">
    <location>
        <begin position="16"/>
        <end position="266"/>
    </location>
</feature>
<organism evidence="3 4">
    <name type="scientific">Phenylobacterium glaciei</name>
    <dbReference type="NCBI Taxonomy" id="2803784"/>
    <lineage>
        <taxon>Bacteria</taxon>
        <taxon>Pseudomonadati</taxon>
        <taxon>Pseudomonadota</taxon>
        <taxon>Alphaproteobacteria</taxon>
        <taxon>Caulobacterales</taxon>
        <taxon>Caulobacteraceae</taxon>
        <taxon>Phenylobacterium</taxon>
    </lineage>
</organism>
<feature type="compositionally biased region" description="Basic and acidic residues" evidence="1">
    <location>
        <begin position="124"/>
        <end position="133"/>
    </location>
</feature>
<evidence type="ECO:0000256" key="1">
    <source>
        <dbReference type="SAM" id="MobiDB-lite"/>
    </source>
</evidence>